<evidence type="ECO:0000256" key="1">
    <source>
        <dbReference type="ARBA" id="ARBA00022801"/>
    </source>
</evidence>
<gene>
    <name evidence="2" type="ORF">CU103_17545</name>
</gene>
<proteinExistence type="predicted"/>
<dbReference type="Proteomes" id="UP000241764">
    <property type="component" value="Unassembled WGS sequence"/>
</dbReference>
<dbReference type="Pfam" id="PF00702">
    <property type="entry name" value="Hydrolase"/>
    <property type="match status" value="1"/>
</dbReference>
<dbReference type="Gene3D" id="3.40.50.1000">
    <property type="entry name" value="HAD superfamily/HAD-like"/>
    <property type="match status" value="1"/>
</dbReference>
<dbReference type="AlphaFoldDB" id="A0A2P7B8F1"/>
<dbReference type="InterPro" id="IPR036412">
    <property type="entry name" value="HAD-like_sf"/>
</dbReference>
<dbReference type="SUPFAM" id="SSF56784">
    <property type="entry name" value="HAD-like"/>
    <property type="match status" value="1"/>
</dbReference>
<dbReference type="RefSeq" id="WP_106665333.1">
    <property type="nucleotide sequence ID" value="NZ_PGGM01000008.1"/>
</dbReference>
<keyword evidence="3" id="KW-1185">Reference proteome</keyword>
<dbReference type="GO" id="GO:0016787">
    <property type="term" value="F:hydrolase activity"/>
    <property type="evidence" value="ECO:0007669"/>
    <property type="project" value="UniProtKB-KW"/>
</dbReference>
<name>A0A2P7B8F1_9HYPH</name>
<dbReference type="PANTHER" id="PTHR43316">
    <property type="entry name" value="HYDROLASE, HALOACID DELAHOGENASE-RELATED"/>
    <property type="match status" value="1"/>
</dbReference>
<dbReference type="Gene3D" id="1.10.150.750">
    <property type="match status" value="1"/>
</dbReference>
<dbReference type="NCBIfam" id="TIGR01493">
    <property type="entry name" value="HAD-SF-IA-v2"/>
    <property type="match status" value="1"/>
</dbReference>
<evidence type="ECO:0000313" key="3">
    <source>
        <dbReference type="Proteomes" id="UP000241764"/>
    </source>
</evidence>
<comment type="caution">
    <text evidence="2">The sequence shown here is derived from an EMBL/GenBank/DDBJ whole genome shotgun (WGS) entry which is preliminary data.</text>
</comment>
<dbReference type="InterPro" id="IPR051540">
    <property type="entry name" value="S-2-haloacid_dehalogenase"/>
</dbReference>
<evidence type="ECO:0000313" key="2">
    <source>
        <dbReference type="EMBL" id="PSH62728.1"/>
    </source>
</evidence>
<organism evidence="2 3">
    <name type="scientific">Phyllobacterium sophorae</name>
    <dbReference type="NCBI Taxonomy" id="1520277"/>
    <lineage>
        <taxon>Bacteria</taxon>
        <taxon>Pseudomonadati</taxon>
        <taxon>Pseudomonadota</taxon>
        <taxon>Alphaproteobacteria</taxon>
        <taxon>Hyphomicrobiales</taxon>
        <taxon>Phyllobacteriaceae</taxon>
        <taxon>Phyllobacterium</taxon>
    </lineage>
</organism>
<sequence>MSLTTFKVLTFDVVGTLIDFETGVISAIRELGGDKAARAPEDEIFEAYKRGRDKFYGRSSFAMKDVYRSLATELGLRNDDATADAFQLSIFRWPAFADSVAALKRLRKNFRLVAMTNADRTAFSAYSATLGNPFHDSVTCDETGVAKPNPQFFAFNRGRQSAHGYQFNEILHVAQSQHHDIGIAKDLGYTVCWIERRQGLEGFGGTPAPATLTKPDYHFASLKQLADAVDAEILSFHNSATAA</sequence>
<dbReference type="SFLD" id="SFLDS00003">
    <property type="entry name" value="Haloacid_Dehalogenase"/>
    <property type="match status" value="1"/>
</dbReference>
<keyword evidence="1" id="KW-0378">Hydrolase</keyword>
<protein>
    <submittedName>
        <fullName evidence="2">2-haloalkanoic acid dehalogenase</fullName>
    </submittedName>
</protein>
<dbReference type="PANTHER" id="PTHR43316:SF3">
    <property type="entry name" value="HALOACID DEHALOGENASE, TYPE II (AFU_ORTHOLOGUE AFUA_2G07750)-RELATED"/>
    <property type="match status" value="1"/>
</dbReference>
<dbReference type="OrthoDB" id="9785638at2"/>
<dbReference type="SFLD" id="SFLDG01129">
    <property type="entry name" value="C1.5:_HAD__Beta-PGM__Phosphata"/>
    <property type="match status" value="1"/>
</dbReference>
<dbReference type="InterPro" id="IPR006439">
    <property type="entry name" value="HAD-SF_hydro_IA"/>
</dbReference>
<dbReference type="InterPro" id="IPR023214">
    <property type="entry name" value="HAD_sf"/>
</dbReference>
<dbReference type="EMBL" id="PGGM01000008">
    <property type="protein sequence ID" value="PSH62728.1"/>
    <property type="molecule type" value="Genomic_DNA"/>
</dbReference>
<reference evidence="3" key="1">
    <citation type="submission" date="2017-11" db="EMBL/GenBank/DDBJ databases">
        <authorList>
            <person name="Kuznetsova I."/>
            <person name="Sazanova A."/>
            <person name="Chirak E."/>
            <person name="Safronova V."/>
            <person name="Willems A."/>
        </authorList>
    </citation>
    <scope>NUCLEOTIDE SEQUENCE [LARGE SCALE GENOMIC DNA]</scope>
    <source>
        <strain evidence="3">CCBAU 03422</strain>
    </source>
</reference>
<accession>A0A2P7B8F1</accession>